<proteinExistence type="predicted"/>
<reference evidence="3 4" key="1">
    <citation type="journal article" date="2009" name="Stand. Genomic Sci.">
        <title>Complete genome sequence of Slackia heliotrinireducens type strain (RHS 1).</title>
        <authorList>
            <person name="Pukall R."/>
            <person name="Lapidus A."/>
            <person name="Nolan M."/>
            <person name="Copeland A."/>
            <person name="Glavina Del Rio T."/>
            <person name="Lucas S."/>
            <person name="Chen F."/>
            <person name="Tice H."/>
            <person name="Cheng J.F."/>
            <person name="Chertkov O."/>
            <person name="Bruce D."/>
            <person name="Goodwin L."/>
            <person name="Kuske C."/>
            <person name="Brettin T."/>
            <person name="Detter J.C."/>
            <person name="Han C."/>
            <person name="Pitluck S."/>
            <person name="Pati A."/>
            <person name="Mavrommatis K."/>
            <person name="Ivanova N."/>
            <person name="Ovchinnikova G."/>
            <person name="Chen A."/>
            <person name="Palaniappan K."/>
            <person name="Schneider S."/>
            <person name="Rohde M."/>
            <person name="Chain P."/>
            <person name="D'haeseleer P."/>
            <person name="Goker M."/>
            <person name="Bristow J."/>
            <person name="Eisen J.A."/>
            <person name="Markowitz V."/>
            <person name="Kyrpides N.C."/>
            <person name="Klenk H.P."/>
            <person name="Hugenholtz P."/>
        </authorList>
    </citation>
    <scope>NUCLEOTIDE SEQUENCE [LARGE SCALE GENOMIC DNA]</scope>
    <source>
        <strain evidence="4">ATCC 29202 / DSM 20476 / NCTC 11029 / RHS 1</strain>
    </source>
</reference>
<keyword evidence="4" id="KW-1185">Reference proteome</keyword>
<sequence>MADTKTILICGVGGQGALLAADLLARATAASGQQVKVSEIHGMAQRGGSVTTVVRIGDEVKSMVADTGAVDYLISFETIEALRNISFLREGGTLIVADETIKSLPVAIGKAKMPARVHEQLNDAGALLVDAEELAFKAGSTKAVNVVLLGVLSYFLPYEVDTWNEVIAKRVPPKFKDINLAAFAAGRAFAEEHVKA</sequence>
<evidence type="ECO:0000313" key="3">
    <source>
        <dbReference type="EMBL" id="ACV22369.1"/>
    </source>
</evidence>
<dbReference type="Gene3D" id="3.40.920.10">
    <property type="entry name" value="Pyruvate-ferredoxin oxidoreductase, PFOR, domain III"/>
    <property type="match status" value="1"/>
</dbReference>
<organism evidence="3 4">
    <name type="scientific">Slackia heliotrinireducens (strain ATCC 29202 / DSM 20476 / NCTC 11029 / RHS 1)</name>
    <name type="common">Peptococcus heliotrinreducens</name>
    <dbReference type="NCBI Taxonomy" id="471855"/>
    <lineage>
        <taxon>Bacteria</taxon>
        <taxon>Bacillati</taxon>
        <taxon>Actinomycetota</taxon>
        <taxon>Coriobacteriia</taxon>
        <taxon>Eggerthellales</taxon>
        <taxon>Eggerthellaceae</taxon>
        <taxon>Slackia</taxon>
    </lineage>
</organism>
<dbReference type="STRING" id="471855.Shel_13460"/>
<dbReference type="InterPro" id="IPR002869">
    <property type="entry name" value="Pyrv_flavodox_OxRed_cen"/>
</dbReference>
<evidence type="ECO:0000256" key="1">
    <source>
        <dbReference type="ARBA" id="ARBA00023002"/>
    </source>
</evidence>
<dbReference type="AlphaFoldDB" id="C7N634"/>
<dbReference type="PANTHER" id="PTHR43854:SF1">
    <property type="entry name" value="INDOLEPYRUVATE OXIDOREDUCTASE SUBUNIT IORB"/>
    <property type="match status" value="1"/>
</dbReference>
<dbReference type="InterPro" id="IPR052198">
    <property type="entry name" value="IorB_Oxidoreductase"/>
</dbReference>
<evidence type="ECO:0000313" key="4">
    <source>
        <dbReference type="Proteomes" id="UP000002026"/>
    </source>
</evidence>
<dbReference type="SUPFAM" id="SSF53323">
    <property type="entry name" value="Pyruvate-ferredoxin oxidoreductase, PFOR, domain III"/>
    <property type="match status" value="1"/>
</dbReference>
<dbReference type="RefSeq" id="WP_012798471.1">
    <property type="nucleotide sequence ID" value="NC_013165.1"/>
</dbReference>
<name>C7N634_SLAHD</name>
<gene>
    <name evidence="3" type="ordered locus">Shel_13460</name>
</gene>
<evidence type="ECO:0000259" key="2">
    <source>
        <dbReference type="Pfam" id="PF01558"/>
    </source>
</evidence>
<dbReference type="Proteomes" id="UP000002026">
    <property type="component" value="Chromosome"/>
</dbReference>
<dbReference type="eggNOG" id="COG1014">
    <property type="taxonomic scope" value="Bacteria"/>
</dbReference>
<dbReference type="GO" id="GO:0016903">
    <property type="term" value="F:oxidoreductase activity, acting on the aldehyde or oxo group of donors"/>
    <property type="evidence" value="ECO:0007669"/>
    <property type="project" value="InterPro"/>
</dbReference>
<protein>
    <submittedName>
        <fullName evidence="3">2-oxoacid:ferredoxin oxidoreductase, gamma subunit</fullName>
    </submittedName>
</protein>
<accession>C7N634</accession>
<keyword evidence="1" id="KW-0560">Oxidoreductase</keyword>
<dbReference type="HOGENOM" id="CLU_087284_1_1_11"/>
<dbReference type="KEGG" id="shi:Shel_13460"/>
<dbReference type="InterPro" id="IPR019752">
    <property type="entry name" value="Pyrv/ketoisovalerate_OxRed_cat"/>
</dbReference>
<dbReference type="Pfam" id="PF01558">
    <property type="entry name" value="POR"/>
    <property type="match status" value="1"/>
</dbReference>
<dbReference type="EMBL" id="CP001684">
    <property type="protein sequence ID" value="ACV22369.1"/>
    <property type="molecule type" value="Genomic_DNA"/>
</dbReference>
<dbReference type="PANTHER" id="PTHR43854">
    <property type="entry name" value="INDOLEPYRUVATE OXIDOREDUCTASE SUBUNIT IORB"/>
    <property type="match status" value="1"/>
</dbReference>
<feature type="domain" description="Pyruvate/ketoisovalerate oxidoreductase catalytic" evidence="2">
    <location>
        <begin position="13"/>
        <end position="187"/>
    </location>
</feature>